<evidence type="ECO:0000313" key="5">
    <source>
        <dbReference type="Proteomes" id="UP000659654"/>
    </source>
</evidence>
<protein>
    <submittedName>
        <fullName evidence="2">(pine wood nematode) hypothetical protein</fullName>
    </submittedName>
</protein>
<dbReference type="EMBL" id="CAJFDI010000006">
    <property type="protein sequence ID" value="CAD5233417.1"/>
    <property type="molecule type" value="Genomic_DNA"/>
</dbReference>
<organism evidence="4 6">
    <name type="scientific">Bursaphelenchus xylophilus</name>
    <name type="common">Pinewood nematode worm</name>
    <name type="synonym">Aphelenchoides xylophilus</name>
    <dbReference type="NCBI Taxonomy" id="6326"/>
    <lineage>
        <taxon>Eukaryota</taxon>
        <taxon>Metazoa</taxon>
        <taxon>Ecdysozoa</taxon>
        <taxon>Nematoda</taxon>
        <taxon>Chromadorea</taxon>
        <taxon>Rhabditida</taxon>
        <taxon>Tylenchina</taxon>
        <taxon>Tylenchomorpha</taxon>
        <taxon>Aphelenchoidea</taxon>
        <taxon>Aphelenchoididae</taxon>
        <taxon>Bursaphelenchus</taxon>
    </lineage>
</organism>
<evidence type="ECO:0000256" key="1">
    <source>
        <dbReference type="SAM" id="MobiDB-lite"/>
    </source>
</evidence>
<dbReference type="EMBL" id="CAJFCV020000006">
    <property type="protein sequence ID" value="CAG9128468.1"/>
    <property type="molecule type" value="Genomic_DNA"/>
</dbReference>
<reference evidence="3" key="2">
    <citation type="submission" date="2020-08" db="EMBL/GenBank/DDBJ databases">
        <authorList>
            <person name="Kikuchi T."/>
        </authorList>
    </citation>
    <scope>NUCLEOTIDE SEQUENCE</scope>
    <source>
        <strain evidence="2">Ka4C1</strain>
    </source>
</reference>
<evidence type="ECO:0000313" key="6">
    <source>
        <dbReference type="WBParaSite" id="BXY_0512400.1"/>
    </source>
</evidence>
<accession>A0A1I7RWL1</accession>
<dbReference type="AlphaFoldDB" id="A0A1I7RWL1"/>
<name>A0A1I7RWL1_BURXY</name>
<evidence type="ECO:0000313" key="3">
    <source>
        <dbReference type="EMBL" id="CAG9128468.1"/>
    </source>
</evidence>
<dbReference type="Proteomes" id="UP000095284">
    <property type="component" value="Unplaced"/>
</dbReference>
<sequence>MGRRGFCVRAGGAPFIGPALRPIGPLSLFAETKRRRASGQAARPPTKQSSPPGCETFLPRPFLPFSEKKRGLVNGEAEAGDGGRGGIEWHIVLRAYGRGMDGKWGKRGEE</sequence>
<feature type="region of interest" description="Disordered" evidence="1">
    <location>
        <begin position="33"/>
        <end position="55"/>
    </location>
</feature>
<proteinExistence type="predicted"/>
<gene>
    <name evidence="2" type="ORF">BXYJ_LOCUS13508</name>
</gene>
<dbReference type="Proteomes" id="UP000659654">
    <property type="component" value="Unassembled WGS sequence"/>
</dbReference>
<evidence type="ECO:0000313" key="4">
    <source>
        <dbReference type="Proteomes" id="UP000095284"/>
    </source>
</evidence>
<evidence type="ECO:0000313" key="2">
    <source>
        <dbReference type="EMBL" id="CAD5233417.1"/>
    </source>
</evidence>
<dbReference type="WBParaSite" id="BXY_0512400.1">
    <property type="protein sequence ID" value="BXY_0512400.1"/>
    <property type="gene ID" value="BXY_0512400"/>
</dbReference>
<dbReference type="Proteomes" id="UP000582659">
    <property type="component" value="Unassembled WGS sequence"/>
</dbReference>
<reference evidence="6" key="1">
    <citation type="submission" date="2016-11" db="UniProtKB">
        <authorList>
            <consortium name="WormBaseParasite"/>
        </authorList>
    </citation>
    <scope>IDENTIFICATION</scope>
</reference>
<keyword evidence="5" id="KW-1185">Reference proteome</keyword>